<feature type="domain" description="Bromo" evidence="17">
    <location>
        <begin position="132"/>
        <end position="184"/>
    </location>
</feature>
<keyword evidence="7" id="KW-0862">Zinc</keyword>
<dbReference type="SUPFAM" id="SSF63748">
    <property type="entry name" value="Tudor/PWWP/MBT"/>
    <property type="match status" value="1"/>
</dbReference>
<dbReference type="Pfam" id="PF00855">
    <property type="entry name" value="PWWP"/>
    <property type="match status" value="1"/>
</dbReference>
<organism evidence="21 22">
    <name type="scientific">Python bivittatus</name>
    <name type="common">Burmese python</name>
    <name type="synonym">Python molurus bivittatus</name>
    <dbReference type="NCBI Taxonomy" id="176946"/>
    <lineage>
        <taxon>Eukaryota</taxon>
        <taxon>Metazoa</taxon>
        <taxon>Chordata</taxon>
        <taxon>Craniata</taxon>
        <taxon>Vertebrata</taxon>
        <taxon>Euteleostomi</taxon>
        <taxon>Lepidosauria</taxon>
        <taxon>Squamata</taxon>
        <taxon>Bifurcata</taxon>
        <taxon>Unidentata</taxon>
        <taxon>Episquamata</taxon>
        <taxon>Toxicofera</taxon>
        <taxon>Serpentes</taxon>
        <taxon>Henophidia</taxon>
        <taxon>Pythonidae</taxon>
        <taxon>Python</taxon>
    </lineage>
</organism>
<dbReference type="FunFam" id="6.10.140.2220:FF:000002">
    <property type="entry name" value="Protein kinase C-binding protein 1 isoform C"/>
    <property type="match status" value="1"/>
</dbReference>
<dbReference type="Pfam" id="PF21524">
    <property type="entry name" value="SAMD1_WH"/>
    <property type="match status" value="1"/>
</dbReference>
<evidence type="ECO:0000256" key="9">
    <source>
        <dbReference type="ARBA" id="ARBA00023015"/>
    </source>
</evidence>
<dbReference type="InterPro" id="IPR002893">
    <property type="entry name" value="Znf_MYND"/>
</dbReference>
<evidence type="ECO:0000256" key="6">
    <source>
        <dbReference type="ARBA" id="ARBA00022771"/>
    </source>
</evidence>
<dbReference type="GO" id="GO:0005694">
    <property type="term" value="C:chromosome"/>
    <property type="evidence" value="ECO:0007669"/>
    <property type="project" value="UniProtKB-SubCell"/>
</dbReference>
<evidence type="ECO:0000256" key="13">
    <source>
        <dbReference type="PROSITE-ProRule" id="PRU00035"/>
    </source>
</evidence>
<dbReference type="SUPFAM" id="SSF144232">
    <property type="entry name" value="HIT/MYND zinc finger-like"/>
    <property type="match status" value="1"/>
</dbReference>
<evidence type="ECO:0000256" key="8">
    <source>
        <dbReference type="ARBA" id="ARBA00022853"/>
    </source>
</evidence>
<dbReference type="GO" id="GO:0005634">
    <property type="term" value="C:nucleus"/>
    <property type="evidence" value="ECO:0007669"/>
    <property type="project" value="UniProtKB-SubCell"/>
</dbReference>
<feature type="coiled-coil region" evidence="15">
    <location>
        <begin position="446"/>
        <end position="519"/>
    </location>
</feature>
<comment type="subcellular location">
    <subcellularLocation>
        <location evidence="2">Chromosome</location>
    </subcellularLocation>
    <subcellularLocation>
        <location evidence="1">Nucleus</location>
    </subcellularLocation>
</comment>
<dbReference type="InterPro" id="IPR057054">
    <property type="entry name" value="ZMYND11_CC"/>
</dbReference>
<feature type="domain" description="MYND-type" evidence="19">
    <location>
        <begin position="522"/>
        <end position="557"/>
    </location>
</feature>
<dbReference type="FunFam" id="2.30.30.140:FF:000011">
    <property type="entry name" value="Zinc finger MYND domain-containing protein 11"/>
    <property type="match status" value="1"/>
</dbReference>
<dbReference type="InterPro" id="IPR001487">
    <property type="entry name" value="Bromodomain"/>
</dbReference>
<dbReference type="SMART" id="SM00297">
    <property type="entry name" value="BROMO"/>
    <property type="match status" value="1"/>
</dbReference>
<keyword evidence="21" id="KW-1185">Reference proteome</keyword>
<keyword evidence="9" id="KW-0805">Transcription regulation</keyword>
<evidence type="ECO:0000256" key="16">
    <source>
        <dbReference type="SAM" id="MobiDB-lite"/>
    </source>
</evidence>
<evidence type="ECO:0000256" key="10">
    <source>
        <dbReference type="ARBA" id="ARBA00023117"/>
    </source>
</evidence>
<evidence type="ECO:0000313" key="21">
    <source>
        <dbReference type="Proteomes" id="UP000695026"/>
    </source>
</evidence>
<evidence type="ECO:0000259" key="17">
    <source>
        <dbReference type="PROSITE" id="PS50014"/>
    </source>
</evidence>
<dbReference type="RefSeq" id="XP_015743107.1">
    <property type="nucleotide sequence ID" value="XM_015887621.2"/>
</dbReference>
<evidence type="ECO:0000259" key="20">
    <source>
        <dbReference type="PROSITE" id="PS52014"/>
    </source>
</evidence>
<dbReference type="PROSITE" id="PS01360">
    <property type="entry name" value="ZF_MYND_1"/>
    <property type="match status" value="1"/>
</dbReference>
<dbReference type="CTD" id="10771"/>
<dbReference type="OrthoDB" id="6272564at2759"/>
<evidence type="ECO:0000256" key="4">
    <source>
        <dbReference type="ARBA" id="ARBA00022553"/>
    </source>
</evidence>
<dbReference type="PROSITE" id="PS50014">
    <property type="entry name" value="BROMODOMAIN_2"/>
    <property type="match status" value="1"/>
</dbReference>
<evidence type="ECO:0000313" key="22">
    <source>
        <dbReference type="RefSeq" id="XP_015743107.1"/>
    </source>
</evidence>
<dbReference type="Proteomes" id="UP000695026">
    <property type="component" value="Unplaced"/>
</dbReference>
<dbReference type="SMART" id="SM00293">
    <property type="entry name" value="PWWP"/>
    <property type="match status" value="1"/>
</dbReference>
<keyword evidence="3" id="KW-0158">Chromosome</keyword>
<dbReference type="GO" id="GO:0034243">
    <property type="term" value="P:regulation of transcription elongation by RNA polymerase II"/>
    <property type="evidence" value="ECO:0007669"/>
    <property type="project" value="InterPro"/>
</dbReference>
<gene>
    <name evidence="22" type="primary">ZMYND11</name>
</gene>
<evidence type="ECO:0000256" key="2">
    <source>
        <dbReference type="ARBA" id="ARBA00004286"/>
    </source>
</evidence>
<evidence type="ECO:0000256" key="11">
    <source>
        <dbReference type="ARBA" id="ARBA00023163"/>
    </source>
</evidence>
<keyword evidence="15" id="KW-0175">Coiled coil</keyword>
<feature type="region of interest" description="Disordered" evidence="16">
    <location>
        <begin position="312"/>
        <end position="356"/>
    </location>
</feature>
<dbReference type="GeneID" id="103057738"/>
<keyword evidence="4" id="KW-0597">Phosphoprotein</keyword>
<dbReference type="Pfam" id="PF23461">
    <property type="entry name" value="ZMYND11_CC"/>
    <property type="match status" value="1"/>
</dbReference>
<reference evidence="22" key="1">
    <citation type="submission" date="2025-08" db="UniProtKB">
        <authorList>
            <consortium name="RefSeq"/>
        </authorList>
    </citation>
    <scope>IDENTIFICATION</scope>
    <source>
        <tissue evidence="22">Liver</tissue>
    </source>
</reference>
<dbReference type="InterPro" id="IPR036427">
    <property type="entry name" value="Bromodomain-like_sf"/>
</dbReference>
<evidence type="ECO:0000259" key="18">
    <source>
        <dbReference type="PROSITE" id="PS50812"/>
    </source>
</evidence>
<dbReference type="PANTHER" id="PTHR46379:SF1">
    <property type="entry name" value="ZINC FINGER MYND DOMAIN-CONTAINING PROTEIN 11"/>
    <property type="match status" value="1"/>
</dbReference>
<dbReference type="Pfam" id="PF24324">
    <property type="entry name" value="MYND_ZMYND11_ZMYD8"/>
    <property type="match status" value="1"/>
</dbReference>
<dbReference type="PROSITE" id="PS50865">
    <property type="entry name" value="ZF_MYND_2"/>
    <property type="match status" value="1"/>
</dbReference>
<keyword evidence="5" id="KW-0479">Metal-binding</keyword>
<dbReference type="GO" id="GO:0008270">
    <property type="term" value="F:zinc ion binding"/>
    <property type="evidence" value="ECO:0007669"/>
    <property type="project" value="UniProtKB-KW"/>
</dbReference>
<dbReference type="CDD" id="cd20159">
    <property type="entry name" value="PWWP_BS69"/>
    <property type="match status" value="1"/>
</dbReference>
<evidence type="ECO:0000259" key="19">
    <source>
        <dbReference type="PROSITE" id="PS50865"/>
    </source>
</evidence>
<keyword evidence="8" id="KW-0156">Chromatin regulator</keyword>
<evidence type="ECO:0000256" key="5">
    <source>
        <dbReference type="ARBA" id="ARBA00022723"/>
    </source>
</evidence>
<sequence>MARLTKRRQADTKAIQHLWSAIEIIRNQKQIANIDRITKYMSRVHGMHPKETTRQLSLAVKDGLVVETLTVGCKGSKAGIEQEGYWLPGDEISIKKKNTSKQEMSTYLRFIVSRMKERAIDLNKKGKDNKHPMYRRLVHTAVDVPTIQEKVNEGKYRSYEEFKADAQLLLHNTVIFYGVDSEQADIARMLYKDTCHELDELQLCKNCFYLSNARPDNWFCYPCIPNHELVWAKMKGFGFWPAKVMQKEDNQVDVRFFGHHHQRAWIPSENIQDITVNIHRLHVKRSMGWKKACDELELHQRFLRDGRFWKSKNEDKGEEEAESSISSTSNEQLKVTQEPRAKKGRRNQSVEPKKEVRNSMAIKYMHLWEPEPETEAVSSSQEIPTMPQPIEKISVSTQTKKLSASSPKMLHRSTQTNNDGICQNMCHEKYTKIFSEFKDRIKNDHKRETERVVREALEKLRTEMEEEKRQAVSKAVANMQTECDRKTKQVKEKCKEEFLEEVKKLASQHKQLISQTKKKQWCYNCEEEAMYHCCWNTSYCSIKCQQEHWHAEHKRTCRRKR</sequence>
<evidence type="ECO:0000256" key="1">
    <source>
        <dbReference type="ARBA" id="ARBA00004123"/>
    </source>
</evidence>
<dbReference type="InterPro" id="IPR047269">
    <property type="entry name" value="ZMY11"/>
</dbReference>
<dbReference type="PROSITE" id="PS50812">
    <property type="entry name" value="PWWP"/>
    <property type="match status" value="1"/>
</dbReference>
<accession>A0A9F3QSV8</accession>
<dbReference type="FunFam" id="1.20.920.10:FF:000012">
    <property type="entry name" value="zinc finger MYND domain-containing protein 11 isoform X1"/>
    <property type="match status" value="1"/>
</dbReference>
<dbReference type="GO" id="GO:0140006">
    <property type="term" value="F:histone H3 reader activity"/>
    <property type="evidence" value="ECO:0007669"/>
    <property type="project" value="UniProtKB-ARBA"/>
</dbReference>
<dbReference type="GO" id="GO:0009966">
    <property type="term" value="P:regulation of signal transduction"/>
    <property type="evidence" value="ECO:0007669"/>
    <property type="project" value="TreeGrafter"/>
</dbReference>
<keyword evidence="12" id="KW-0539">Nucleus</keyword>
<keyword evidence="11" id="KW-0804">Transcription</keyword>
<dbReference type="InterPro" id="IPR048589">
    <property type="entry name" value="SAMD1-like_WH"/>
</dbReference>
<protein>
    <submittedName>
        <fullName evidence="22">Zinc finger MYND domain-containing protein 11 isoform X5</fullName>
    </submittedName>
</protein>
<dbReference type="PROSITE" id="PS52014">
    <property type="entry name" value="SAMD1_WH"/>
    <property type="match status" value="1"/>
</dbReference>
<evidence type="ECO:0000256" key="3">
    <source>
        <dbReference type="ARBA" id="ARBA00022454"/>
    </source>
</evidence>
<keyword evidence="6 14" id="KW-0863">Zinc-finger</keyword>
<evidence type="ECO:0000256" key="15">
    <source>
        <dbReference type="SAM" id="Coils"/>
    </source>
</evidence>
<dbReference type="Gene3D" id="2.30.30.140">
    <property type="match status" value="1"/>
</dbReference>
<dbReference type="GO" id="GO:0003677">
    <property type="term" value="F:DNA binding"/>
    <property type="evidence" value="ECO:0007669"/>
    <property type="project" value="InterPro"/>
</dbReference>
<dbReference type="Pfam" id="PF00439">
    <property type="entry name" value="Bromodomain"/>
    <property type="match status" value="1"/>
</dbReference>
<dbReference type="InterPro" id="IPR047268">
    <property type="entry name" value="PWWP_BS69"/>
</dbReference>
<proteinExistence type="predicted"/>
<evidence type="ECO:0000256" key="14">
    <source>
        <dbReference type="PROSITE-ProRule" id="PRU00134"/>
    </source>
</evidence>
<evidence type="ECO:0000256" key="12">
    <source>
        <dbReference type="ARBA" id="ARBA00023242"/>
    </source>
</evidence>
<dbReference type="Gene3D" id="6.10.140.2220">
    <property type="match status" value="1"/>
</dbReference>
<dbReference type="InterPro" id="IPR000313">
    <property type="entry name" value="PWWP_dom"/>
</dbReference>
<dbReference type="InterPro" id="IPR057053">
    <property type="entry name" value="MYND_ZMYND11_ZMYD8"/>
</dbReference>
<dbReference type="Gene3D" id="1.20.920.10">
    <property type="entry name" value="Bromodomain-like"/>
    <property type="match status" value="1"/>
</dbReference>
<evidence type="ECO:0000256" key="7">
    <source>
        <dbReference type="ARBA" id="ARBA00022833"/>
    </source>
</evidence>
<keyword evidence="10 13" id="KW-0103">Bromodomain</keyword>
<dbReference type="PANTHER" id="PTHR46379">
    <property type="entry name" value="ZINC FINGER MYND DOMAIN-CONTAINING"/>
    <property type="match status" value="1"/>
</dbReference>
<feature type="domain" description="PWWP" evidence="18">
    <location>
        <begin position="226"/>
        <end position="277"/>
    </location>
</feature>
<dbReference type="CDD" id="cd05492">
    <property type="entry name" value="Bromo_ZMYND11"/>
    <property type="match status" value="1"/>
</dbReference>
<dbReference type="GO" id="GO:0003714">
    <property type="term" value="F:transcription corepressor activity"/>
    <property type="evidence" value="ECO:0007669"/>
    <property type="project" value="InterPro"/>
</dbReference>
<dbReference type="SUPFAM" id="SSF47370">
    <property type="entry name" value="Bromodomain"/>
    <property type="match status" value="1"/>
</dbReference>
<name>A0A9F3QSV8_PYTBI</name>
<dbReference type="AlphaFoldDB" id="A0A9F3QSV8"/>
<feature type="domain" description="SAMD1-like winged helix (WH)" evidence="20">
    <location>
        <begin position="6"/>
        <end position="82"/>
    </location>
</feature>